<dbReference type="GO" id="GO:0042910">
    <property type="term" value="F:xenobiotic transmembrane transporter activity"/>
    <property type="evidence" value="ECO:0007669"/>
    <property type="project" value="TreeGrafter"/>
</dbReference>
<accession>A0A7Y7M8P2</accession>
<dbReference type="RefSeq" id="WP_176641631.1">
    <property type="nucleotide sequence ID" value="NZ_JABXXP010000797.1"/>
</dbReference>
<dbReference type="GO" id="GO:0005886">
    <property type="term" value="C:plasma membrane"/>
    <property type="evidence" value="ECO:0007669"/>
    <property type="project" value="TreeGrafter"/>
</dbReference>
<dbReference type="AlphaFoldDB" id="A0A7Y7M8P2"/>
<keyword evidence="1" id="KW-1133">Transmembrane helix</keyword>
<dbReference type="Gene3D" id="3.30.2090.10">
    <property type="entry name" value="Multidrug efflux transporter AcrB TolC docking domain, DN and DC subdomains"/>
    <property type="match status" value="1"/>
</dbReference>
<dbReference type="InterPro" id="IPR001036">
    <property type="entry name" value="Acrflvin-R"/>
</dbReference>
<dbReference type="SUPFAM" id="SSF82693">
    <property type="entry name" value="Multidrug efflux transporter AcrB pore domain, PN1, PN2, PC1 and PC2 subdomains"/>
    <property type="match status" value="2"/>
</dbReference>
<dbReference type="Proteomes" id="UP000534870">
    <property type="component" value="Unassembled WGS sequence"/>
</dbReference>
<comment type="caution">
    <text evidence="2">The sequence shown here is derived from an EMBL/GenBank/DDBJ whole genome shotgun (WGS) entry which is preliminary data.</text>
</comment>
<gene>
    <name evidence="2" type="ORF">HUK84_19150</name>
</gene>
<dbReference type="Pfam" id="PF00873">
    <property type="entry name" value="ACR_tran"/>
    <property type="match status" value="1"/>
</dbReference>
<evidence type="ECO:0000256" key="1">
    <source>
        <dbReference type="SAM" id="Phobius"/>
    </source>
</evidence>
<keyword evidence="1" id="KW-0472">Membrane</keyword>
<sequence length="280" mass="29999">MRGLLERLQASRFVVIGGAIAILLAAIGAILGLPVESVPDISPRQVLVSVVAPGLATEEVERLITFPIETSMAGIPGMNDLRSVSRSGVSVVYVQFDDDTDIDLDRTRVNERIQQARSLISVPGLSINMGPLATGMGEIMQVQIRGPHQSLMDLNRLMNWVVVPQLKLVPGVVDVNVNGGAEETYQVAIDQARLTAYGLSVSEIYRAVDANNAASGGGWIEHHAEQQIVVGRGLIRSLDDFAALPVRQNPDGTAIRLRDIGRVAMGPRTRLGAVTRDGKG</sequence>
<organism evidence="2 3">
    <name type="scientific">Nguyenibacter vanlangensis</name>
    <dbReference type="NCBI Taxonomy" id="1216886"/>
    <lineage>
        <taxon>Bacteria</taxon>
        <taxon>Pseudomonadati</taxon>
        <taxon>Pseudomonadota</taxon>
        <taxon>Alphaproteobacteria</taxon>
        <taxon>Acetobacterales</taxon>
        <taxon>Acetobacteraceae</taxon>
        <taxon>Nguyenibacter</taxon>
    </lineage>
</organism>
<dbReference type="SUPFAM" id="SSF82714">
    <property type="entry name" value="Multidrug efflux transporter AcrB TolC docking domain, DN and DC subdomains"/>
    <property type="match status" value="1"/>
</dbReference>
<dbReference type="Gene3D" id="3.30.70.1430">
    <property type="entry name" value="Multidrug efflux transporter AcrB pore domain"/>
    <property type="match status" value="1"/>
</dbReference>
<evidence type="ECO:0000313" key="2">
    <source>
        <dbReference type="EMBL" id="NVN13224.1"/>
    </source>
</evidence>
<dbReference type="PANTHER" id="PTHR32063:SF24">
    <property type="entry name" value="CATION EFFLUX SYSTEM (ACRB_ACRD_ACRF FAMILY)"/>
    <property type="match status" value="1"/>
</dbReference>
<keyword evidence="1" id="KW-0812">Transmembrane</keyword>
<feature type="non-terminal residue" evidence="2">
    <location>
        <position position="280"/>
    </location>
</feature>
<dbReference type="PANTHER" id="PTHR32063">
    <property type="match status" value="1"/>
</dbReference>
<protein>
    <submittedName>
        <fullName evidence="2">Efflux RND transporter permease subunit</fullName>
    </submittedName>
</protein>
<feature type="transmembrane region" description="Helical" evidence="1">
    <location>
        <begin position="12"/>
        <end position="35"/>
    </location>
</feature>
<name>A0A7Y7M8P2_9PROT</name>
<reference evidence="2 3" key="1">
    <citation type="submission" date="2020-06" db="EMBL/GenBank/DDBJ databases">
        <title>Description of novel acetic acid bacteria.</title>
        <authorList>
            <person name="Sombolestani A."/>
        </authorList>
    </citation>
    <scope>NUCLEOTIDE SEQUENCE [LARGE SCALE GENOMIC DNA]</scope>
    <source>
        <strain evidence="2 3">LMG 31431</strain>
    </source>
</reference>
<dbReference type="EMBL" id="JABXXP010000797">
    <property type="protein sequence ID" value="NVN13224.1"/>
    <property type="molecule type" value="Genomic_DNA"/>
</dbReference>
<dbReference type="InterPro" id="IPR027463">
    <property type="entry name" value="AcrB_DN_DC_subdom"/>
</dbReference>
<proteinExistence type="predicted"/>
<evidence type="ECO:0000313" key="3">
    <source>
        <dbReference type="Proteomes" id="UP000534870"/>
    </source>
</evidence>